<protein>
    <submittedName>
        <fullName evidence="1">Uncharacterized protein</fullName>
    </submittedName>
</protein>
<proteinExistence type="predicted"/>
<dbReference type="AlphaFoldDB" id="A0AAV5V0B3"/>
<dbReference type="PANTHER" id="PTHR35014">
    <property type="entry name" value="INFECTION RESPONSE PROTEIN-RELATED"/>
    <property type="match status" value="1"/>
</dbReference>
<evidence type="ECO:0000313" key="1">
    <source>
        <dbReference type="EMBL" id="GMT12982.1"/>
    </source>
</evidence>
<dbReference type="EMBL" id="BTSY01000002">
    <property type="protein sequence ID" value="GMT12982.1"/>
    <property type="molecule type" value="Genomic_DNA"/>
</dbReference>
<evidence type="ECO:0000313" key="2">
    <source>
        <dbReference type="Proteomes" id="UP001432322"/>
    </source>
</evidence>
<dbReference type="PANTHER" id="PTHR35014:SF1">
    <property type="entry name" value="INFECTION RESPONSE PROTEIN"/>
    <property type="match status" value="1"/>
</dbReference>
<comment type="caution">
    <text evidence="1">The sequence shown here is derived from an EMBL/GenBank/DDBJ whole genome shotgun (WGS) entry which is preliminary data.</text>
</comment>
<keyword evidence="2" id="KW-1185">Reference proteome</keyword>
<feature type="non-terminal residue" evidence="1">
    <location>
        <position position="190"/>
    </location>
</feature>
<reference evidence="1" key="1">
    <citation type="submission" date="2023-10" db="EMBL/GenBank/DDBJ databases">
        <title>Genome assembly of Pristionchus species.</title>
        <authorList>
            <person name="Yoshida K."/>
            <person name="Sommer R.J."/>
        </authorList>
    </citation>
    <scope>NUCLEOTIDE SEQUENCE</scope>
    <source>
        <strain evidence="1">RS5133</strain>
    </source>
</reference>
<dbReference type="Proteomes" id="UP001432322">
    <property type="component" value="Unassembled WGS sequence"/>
</dbReference>
<gene>
    <name evidence="1" type="ORF">PFISCL1PPCAC_4279</name>
</gene>
<accession>A0AAV5V0B3</accession>
<organism evidence="1 2">
    <name type="scientific">Pristionchus fissidentatus</name>
    <dbReference type="NCBI Taxonomy" id="1538716"/>
    <lineage>
        <taxon>Eukaryota</taxon>
        <taxon>Metazoa</taxon>
        <taxon>Ecdysozoa</taxon>
        <taxon>Nematoda</taxon>
        <taxon>Chromadorea</taxon>
        <taxon>Rhabditida</taxon>
        <taxon>Rhabditina</taxon>
        <taxon>Diplogasteromorpha</taxon>
        <taxon>Diplogasteroidea</taxon>
        <taxon>Neodiplogasteridae</taxon>
        <taxon>Pristionchus</taxon>
    </lineage>
</organism>
<sequence>LQQTKSCLDAYFSGYGLNPAKLPPFTDYVAKIVDLTTHFGANGVDIFCSYEVTVENCLDYLFNSPCMSAASFQDMYNMNLSDAIEYSTDFPVRAYMCNNKQFMKDNLACFDNVVVSHMDDRRKCSTAVETAIKNVKDGDYCSPWGDFVTCTDDVYVKYCGPQVKGYICNVVEVGINFDSQGACKSVLPKC</sequence>
<feature type="non-terminal residue" evidence="1">
    <location>
        <position position="1"/>
    </location>
</feature>
<name>A0AAV5V0B3_9BILA</name>